<dbReference type="InterPro" id="IPR037185">
    <property type="entry name" value="EmrE-like"/>
</dbReference>
<keyword evidence="3 7" id="KW-0812">Transmembrane</keyword>
<reference evidence="10" key="2">
    <citation type="submission" date="2023-07" db="EMBL/GenBank/DDBJ databases">
        <title>Marinomonas vulgaris A79, complete genome.</title>
        <authorList>
            <person name="Ying J.-J."/>
        </authorList>
    </citation>
    <scope>NUCLEOTIDE SEQUENCE [LARGE SCALE GENOMIC DNA]</scope>
    <source>
        <strain evidence="10">A79</strain>
    </source>
</reference>
<keyword evidence="4 7" id="KW-1133">Transmembrane helix</keyword>
<dbReference type="Proteomes" id="UP000679722">
    <property type="component" value="Unassembled WGS sequence"/>
</dbReference>
<comment type="similarity">
    <text evidence="2">Belongs to the EamA transporter family.</text>
</comment>
<protein>
    <submittedName>
        <fullName evidence="9">DMT family transporter</fullName>
    </submittedName>
</protein>
<dbReference type="SUPFAM" id="SSF103481">
    <property type="entry name" value="Multidrug resistance efflux transporter EmrE"/>
    <property type="match status" value="2"/>
</dbReference>
<dbReference type="InterPro" id="IPR000620">
    <property type="entry name" value="EamA_dom"/>
</dbReference>
<proteinExistence type="inferred from homology"/>
<sequence length="312" mass="33457">MLRSYLALLALGTIWGSNFIFMKWSTMLISPSQTVLLRVLFGFIPLLLLALYSGVLNRGQFKHILHFAVMSVLATTFYYYGFVAGTALIPTSVAGLLSGSIPIFTFVCAFVFLRQDRPTMKVFLGVIIGFCGIVISARPWEGVDGINILGVVWMLAGTTSLGVSFVYAQRLLSPHNIPPLALATWQTGFASLTLLLLTDLNGIAAITTDHIALMGLVVGLGLVGTGCAFFLYYYIISKLGSIQASGATYIAPIVAVVIGAFVGEDINYFIFIALALIFTGVILIQVGSQRSPSKPPYSAKHHNQTASTAGDA</sequence>
<dbReference type="InterPro" id="IPR050638">
    <property type="entry name" value="AA-Vitamin_Transporters"/>
</dbReference>
<feature type="domain" description="EamA" evidence="8">
    <location>
        <begin position="4"/>
        <end position="136"/>
    </location>
</feature>
<gene>
    <name evidence="9" type="ORF">J9B83_00135</name>
</gene>
<dbReference type="RefSeq" id="WP_211534642.1">
    <property type="nucleotide sequence ID" value="NZ_JAGSSV010000001.1"/>
</dbReference>
<dbReference type="EMBL" id="JAGSSV010000001">
    <property type="protein sequence ID" value="MBR7887329.1"/>
    <property type="molecule type" value="Genomic_DNA"/>
</dbReference>
<evidence type="ECO:0000313" key="10">
    <source>
        <dbReference type="Proteomes" id="UP000679722"/>
    </source>
</evidence>
<evidence type="ECO:0000259" key="8">
    <source>
        <dbReference type="Pfam" id="PF00892"/>
    </source>
</evidence>
<feature type="transmembrane region" description="Helical" evidence="7">
    <location>
        <begin position="210"/>
        <end position="234"/>
    </location>
</feature>
<feature type="transmembrane region" description="Helical" evidence="7">
    <location>
        <begin position="146"/>
        <end position="168"/>
    </location>
</feature>
<dbReference type="Pfam" id="PF00892">
    <property type="entry name" value="EamA"/>
    <property type="match status" value="2"/>
</dbReference>
<dbReference type="PANTHER" id="PTHR32322">
    <property type="entry name" value="INNER MEMBRANE TRANSPORTER"/>
    <property type="match status" value="1"/>
</dbReference>
<feature type="transmembrane region" description="Helical" evidence="7">
    <location>
        <begin position="268"/>
        <end position="286"/>
    </location>
</feature>
<name>A0ABS5H7N0_9GAMM</name>
<evidence type="ECO:0000256" key="5">
    <source>
        <dbReference type="ARBA" id="ARBA00023136"/>
    </source>
</evidence>
<evidence type="ECO:0000256" key="2">
    <source>
        <dbReference type="ARBA" id="ARBA00007362"/>
    </source>
</evidence>
<comment type="subcellular location">
    <subcellularLocation>
        <location evidence="1">Membrane</location>
        <topology evidence="1">Multi-pass membrane protein</topology>
    </subcellularLocation>
</comment>
<feature type="transmembrane region" description="Helical" evidence="7">
    <location>
        <begin position="87"/>
        <end position="113"/>
    </location>
</feature>
<feature type="region of interest" description="Disordered" evidence="6">
    <location>
        <begin position="290"/>
        <end position="312"/>
    </location>
</feature>
<evidence type="ECO:0000256" key="1">
    <source>
        <dbReference type="ARBA" id="ARBA00004141"/>
    </source>
</evidence>
<accession>A0ABS5H7N0</accession>
<keyword evidence="5 7" id="KW-0472">Membrane</keyword>
<reference evidence="9 10" key="1">
    <citation type="submission" date="2021-04" db="EMBL/GenBank/DDBJ databases">
        <authorList>
            <person name="Sun C."/>
        </authorList>
    </citation>
    <scope>NUCLEOTIDE SEQUENCE [LARGE SCALE GENOMIC DNA]</scope>
    <source>
        <strain evidence="9 10">A79</strain>
    </source>
</reference>
<evidence type="ECO:0000313" key="9">
    <source>
        <dbReference type="EMBL" id="MBR7887329.1"/>
    </source>
</evidence>
<evidence type="ECO:0000256" key="3">
    <source>
        <dbReference type="ARBA" id="ARBA00022692"/>
    </source>
</evidence>
<dbReference type="PANTHER" id="PTHR32322:SF2">
    <property type="entry name" value="EAMA DOMAIN-CONTAINING PROTEIN"/>
    <property type="match status" value="1"/>
</dbReference>
<keyword evidence="10" id="KW-1185">Reference proteome</keyword>
<feature type="transmembrane region" description="Helical" evidence="7">
    <location>
        <begin position="64"/>
        <end position="81"/>
    </location>
</feature>
<feature type="transmembrane region" description="Helical" evidence="7">
    <location>
        <begin position="122"/>
        <end position="140"/>
    </location>
</feature>
<feature type="transmembrane region" description="Helical" evidence="7">
    <location>
        <begin position="35"/>
        <end position="52"/>
    </location>
</feature>
<feature type="transmembrane region" description="Helical" evidence="7">
    <location>
        <begin position="246"/>
        <end position="262"/>
    </location>
</feature>
<evidence type="ECO:0000256" key="4">
    <source>
        <dbReference type="ARBA" id="ARBA00022989"/>
    </source>
</evidence>
<feature type="transmembrane region" description="Helical" evidence="7">
    <location>
        <begin position="180"/>
        <end position="198"/>
    </location>
</feature>
<evidence type="ECO:0000256" key="6">
    <source>
        <dbReference type="SAM" id="MobiDB-lite"/>
    </source>
</evidence>
<organism evidence="9 10">
    <name type="scientific">Marinomonas vulgaris</name>
    <dbReference type="NCBI Taxonomy" id="2823372"/>
    <lineage>
        <taxon>Bacteria</taxon>
        <taxon>Pseudomonadati</taxon>
        <taxon>Pseudomonadota</taxon>
        <taxon>Gammaproteobacteria</taxon>
        <taxon>Oceanospirillales</taxon>
        <taxon>Oceanospirillaceae</taxon>
        <taxon>Marinomonas</taxon>
    </lineage>
</organism>
<comment type="caution">
    <text evidence="9">The sequence shown here is derived from an EMBL/GenBank/DDBJ whole genome shotgun (WGS) entry which is preliminary data.</text>
</comment>
<feature type="domain" description="EamA" evidence="8">
    <location>
        <begin position="149"/>
        <end position="284"/>
    </location>
</feature>
<evidence type="ECO:0000256" key="7">
    <source>
        <dbReference type="SAM" id="Phobius"/>
    </source>
</evidence>